<keyword evidence="3" id="KW-1185">Reference proteome</keyword>
<name>A0ABM7WTW4_9BACT</name>
<organism evidence="2 3">
    <name type="scientific">Anaeromyxobacter oryzae</name>
    <dbReference type="NCBI Taxonomy" id="2918170"/>
    <lineage>
        <taxon>Bacteria</taxon>
        <taxon>Pseudomonadati</taxon>
        <taxon>Myxococcota</taxon>
        <taxon>Myxococcia</taxon>
        <taxon>Myxococcales</taxon>
        <taxon>Cystobacterineae</taxon>
        <taxon>Anaeromyxobacteraceae</taxon>
        <taxon>Anaeromyxobacter</taxon>
    </lineage>
</organism>
<evidence type="ECO:0000256" key="1">
    <source>
        <dbReference type="SAM" id="SignalP"/>
    </source>
</evidence>
<reference evidence="3" key="1">
    <citation type="journal article" date="2022" name="Int. J. Syst. Evol. Microbiol.">
        <title>Anaeromyxobacter oryzae sp. nov., Anaeromyxobacter diazotrophicus sp. nov. and Anaeromyxobacter paludicola sp. nov., isolated from paddy soils.</title>
        <authorList>
            <person name="Itoh H."/>
            <person name="Xu Z."/>
            <person name="Mise K."/>
            <person name="Masuda Y."/>
            <person name="Ushijima N."/>
            <person name="Hayakawa C."/>
            <person name="Shiratori Y."/>
            <person name="Senoo K."/>
        </authorList>
    </citation>
    <scope>NUCLEOTIDE SEQUENCE [LARGE SCALE GENOMIC DNA]</scope>
    <source>
        <strain evidence="3">Red232</strain>
    </source>
</reference>
<feature type="signal peptide" evidence="1">
    <location>
        <begin position="1"/>
        <end position="28"/>
    </location>
</feature>
<feature type="chain" id="PRO_5045744799" description="Lipoprotein" evidence="1">
    <location>
        <begin position="29"/>
        <end position="148"/>
    </location>
</feature>
<dbReference type="Proteomes" id="UP001162891">
    <property type="component" value="Chromosome"/>
</dbReference>
<protein>
    <recommendedName>
        <fullName evidence="4">Lipoprotein</fullName>
    </recommendedName>
</protein>
<dbReference type="EMBL" id="AP025591">
    <property type="protein sequence ID" value="BDG02946.1"/>
    <property type="molecule type" value="Genomic_DNA"/>
</dbReference>
<proteinExistence type="predicted"/>
<evidence type="ECO:0000313" key="2">
    <source>
        <dbReference type="EMBL" id="BDG02946.1"/>
    </source>
</evidence>
<evidence type="ECO:0000313" key="3">
    <source>
        <dbReference type="Proteomes" id="UP001162891"/>
    </source>
</evidence>
<sequence>MMAVHLLRPIVIASFAALLLLACRPPFPVEPAKETTVAVPARCATEKLRFTQATGCQNDGSVEFCVARGDATLEAKVRSIAPSVRTGASRGRAGCDPAVETLYFYPTLPDDPSVCTSRHGAVTDRAWQELCRLASLSEIRRIVPTWYE</sequence>
<gene>
    <name evidence="2" type="ORF">AMOR_19420</name>
</gene>
<keyword evidence="1" id="KW-0732">Signal</keyword>
<evidence type="ECO:0008006" key="4">
    <source>
        <dbReference type="Google" id="ProtNLM"/>
    </source>
</evidence>
<accession>A0ABM7WTW4</accession>